<dbReference type="OrthoDB" id="4590707at2759"/>
<dbReference type="STRING" id="1076935.U4LVB3"/>
<feature type="compositionally biased region" description="Basic and acidic residues" evidence="1">
    <location>
        <begin position="170"/>
        <end position="224"/>
    </location>
</feature>
<feature type="compositionally biased region" description="Basic and acidic residues" evidence="1">
    <location>
        <begin position="264"/>
        <end position="284"/>
    </location>
</feature>
<feature type="compositionally biased region" description="Polar residues" evidence="1">
    <location>
        <begin position="87"/>
        <end position="108"/>
    </location>
</feature>
<dbReference type="EMBL" id="HF936538">
    <property type="protein sequence ID" value="CCX34427.1"/>
    <property type="molecule type" value="Genomic_DNA"/>
</dbReference>
<keyword evidence="3" id="KW-1185">Reference proteome</keyword>
<sequence length="295" mass="31644">MVFSRSAPALRSVARRTLSPQVNSRFISRTAPRRAVDNSYPHHITGGASDVPWIIGSVGITVPCLYYLLTSGSPSPKHSDAHHKMDTASTSPGPNVQTQPPSQRNGFNHSHEHRTETDDKNAPVASHKEQHGNGGKDTRVADAKAKEPTSTNPTKEENAAAAAAAAVNEAQEKAGDVTESVKETAKETASEAKEAVTEKVEEVTESKSEDKEEAKEEAKEEKPNSKNPQDIDPGYSAQKNPGHIGTMSGKQEGLSNTDTSHPLLHTERGDAIAKKPEESHETAKIKGTVDVNRGK</sequence>
<accession>U4LVB3</accession>
<dbReference type="Proteomes" id="UP000018144">
    <property type="component" value="Unassembled WGS sequence"/>
</dbReference>
<organism evidence="2 3">
    <name type="scientific">Pyronema omphalodes (strain CBS 100304)</name>
    <name type="common">Pyronema confluens</name>
    <dbReference type="NCBI Taxonomy" id="1076935"/>
    <lineage>
        <taxon>Eukaryota</taxon>
        <taxon>Fungi</taxon>
        <taxon>Dikarya</taxon>
        <taxon>Ascomycota</taxon>
        <taxon>Pezizomycotina</taxon>
        <taxon>Pezizomycetes</taxon>
        <taxon>Pezizales</taxon>
        <taxon>Pyronemataceae</taxon>
        <taxon>Pyronema</taxon>
    </lineage>
</organism>
<evidence type="ECO:0000256" key="1">
    <source>
        <dbReference type="SAM" id="MobiDB-lite"/>
    </source>
</evidence>
<dbReference type="AlphaFoldDB" id="U4LVB3"/>
<gene>
    <name evidence="2" type="ORF">PCON_03691</name>
</gene>
<feature type="compositionally biased region" description="Basic and acidic residues" evidence="1">
    <location>
        <begin position="77"/>
        <end position="86"/>
    </location>
</feature>
<feature type="compositionally biased region" description="Low complexity" evidence="1">
    <location>
        <begin position="159"/>
        <end position="169"/>
    </location>
</feature>
<reference evidence="2 3" key="1">
    <citation type="journal article" date="2013" name="PLoS Genet.">
        <title>The genome and development-dependent transcriptomes of Pyronema confluens: a window into fungal evolution.</title>
        <authorList>
            <person name="Traeger S."/>
            <person name="Altegoer F."/>
            <person name="Freitag M."/>
            <person name="Gabaldon T."/>
            <person name="Kempken F."/>
            <person name="Kumar A."/>
            <person name="Marcet-Houben M."/>
            <person name="Poggeler S."/>
            <person name="Stajich J.E."/>
            <person name="Nowrousian M."/>
        </authorList>
    </citation>
    <scope>NUCLEOTIDE SEQUENCE [LARGE SCALE GENOMIC DNA]</scope>
    <source>
        <strain evidence="3">CBS 100304</strain>
        <tissue evidence="2">Vegetative mycelium</tissue>
    </source>
</reference>
<feature type="region of interest" description="Disordered" evidence="1">
    <location>
        <begin position="74"/>
        <end position="295"/>
    </location>
</feature>
<feature type="compositionally biased region" description="Basic and acidic residues" evidence="1">
    <location>
        <begin position="109"/>
        <end position="147"/>
    </location>
</feature>
<protein>
    <submittedName>
        <fullName evidence="2">Uncharacterized protein</fullName>
    </submittedName>
</protein>
<evidence type="ECO:0000313" key="2">
    <source>
        <dbReference type="EMBL" id="CCX34427.1"/>
    </source>
</evidence>
<dbReference type="OMA" id="HADHHEA"/>
<name>U4LVB3_PYROM</name>
<proteinExistence type="predicted"/>
<evidence type="ECO:0000313" key="3">
    <source>
        <dbReference type="Proteomes" id="UP000018144"/>
    </source>
</evidence>